<dbReference type="Proteomes" id="UP000626109">
    <property type="component" value="Unassembled WGS sequence"/>
</dbReference>
<gene>
    <name evidence="1" type="ORF">PGLA2088_LOCUS7897</name>
</gene>
<comment type="caution">
    <text evidence="1">The sequence shown here is derived from an EMBL/GenBank/DDBJ whole genome shotgun (WGS) entry which is preliminary data.</text>
</comment>
<accession>A0A813IH65</accession>
<evidence type="ECO:0000313" key="1">
    <source>
        <dbReference type="EMBL" id="CAE8649980.1"/>
    </source>
</evidence>
<dbReference type="AlphaFoldDB" id="A0A813IH65"/>
<feature type="non-terminal residue" evidence="1">
    <location>
        <position position="1"/>
    </location>
</feature>
<sequence>RRPCARCDSGGASASWARMLPSASGASGFAPPTALAAEIGVCGGRFGRGAISGRSFFQRRPDIFLRDLVIQSFCCSQSNLFAATLDWA</sequence>
<protein>
    <submittedName>
        <fullName evidence="1">Uncharacterized protein</fullName>
    </submittedName>
</protein>
<feature type="non-terminal residue" evidence="1">
    <location>
        <position position="88"/>
    </location>
</feature>
<name>A0A813IH65_POLGL</name>
<evidence type="ECO:0000313" key="2">
    <source>
        <dbReference type="Proteomes" id="UP000626109"/>
    </source>
</evidence>
<dbReference type="EMBL" id="CAJNNW010008393">
    <property type="protein sequence ID" value="CAE8649980.1"/>
    <property type="molecule type" value="Genomic_DNA"/>
</dbReference>
<proteinExistence type="predicted"/>
<organism evidence="1 2">
    <name type="scientific">Polarella glacialis</name>
    <name type="common">Dinoflagellate</name>
    <dbReference type="NCBI Taxonomy" id="89957"/>
    <lineage>
        <taxon>Eukaryota</taxon>
        <taxon>Sar</taxon>
        <taxon>Alveolata</taxon>
        <taxon>Dinophyceae</taxon>
        <taxon>Suessiales</taxon>
        <taxon>Suessiaceae</taxon>
        <taxon>Polarella</taxon>
    </lineage>
</organism>
<reference evidence="1" key="1">
    <citation type="submission" date="2021-02" db="EMBL/GenBank/DDBJ databases">
        <authorList>
            <person name="Dougan E. K."/>
            <person name="Rhodes N."/>
            <person name="Thang M."/>
            <person name="Chan C."/>
        </authorList>
    </citation>
    <scope>NUCLEOTIDE SEQUENCE</scope>
</reference>